<dbReference type="PANTHER" id="PTHR38039:SF1">
    <property type="entry name" value="TOXIN YOEB"/>
    <property type="match status" value="1"/>
</dbReference>
<dbReference type="SUPFAM" id="SSF143011">
    <property type="entry name" value="RelE-like"/>
    <property type="match status" value="1"/>
</dbReference>
<gene>
    <name evidence="7" type="ORF">FJR03_04395</name>
</gene>
<dbReference type="GO" id="GO:0006401">
    <property type="term" value="P:RNA catabolic process"/>
    <property type="evidence" value="ECO:0007669"/>
    <property type="project" value="InterPro"/>
</dbReference>
<proteinExistence type="inferred from homology"/>
<name>A0A7M1AUD2_9BACT</name>
<dbReference type="NCBIfam" id="TIGR02116">
    <property type="entry name" value="toxin_Txe_YoeB"/>
    <property type="match status" value="1"/>
</dbReference>
<dbReference type="EMBL" id="CP041165">
    <property type="protein sequence ID" value="QOP41024.1"/>
    <property type="molecule type" value="Genomic_DNA"/>
</dbReference>
<dbReference type="KEGG" id="smax:FJR03_04395"/>
<dbReference type="GO" id="GO:0016787">
    <property type="term" value="F:hydrolase activity"/>
    <property type="evidence" value="ECO:0007669"/>
    <property type="project" value="UniProtKB-KW"/>
</dbReference>
<dbReference type="InterPro" id="IPR007712">
    <property type="entry name" value="RelE/ParE_toxin"/>
</dbReference>
<dbReference type="GO" id="GO:0045892">
    <property type="term" value="P:negative regulation of DNA-templated transcription"/>
    <property type="evidence" value="ECO:0007669"/>
    <property type="project" value="TreeGrafter"/>
</dbReference>
<reference evidence="7 8" key="1">
    <citation type="submission" date="2019-06" db="EMBL/GenBank/DDBJ databases">
        <title>Sulfurimonas gotlandica sp. nov., a chemoautotrophic and psychrotolerant epsilonproteobacterium isolated from a pelagic redoxcline, and an emended description of the genus Sulfurimonas.</title>
        <authorList>
            <person name="Wang S."/>
            <person name="Jiang L."/>
            <person name="Shao Z."/>
        </authorList>
    </citation>
    <scope>NUCLEOTIDE SEQUENCE [LARGE SCALE GENOMIC DNA]</scope>
    <source>
        <strain evidence="7 8">B2</strain>
    </source>
</reference>
<evidence type="ECO:0000256" key="4">
    <source>
        <dbReference type="ARBA" id="ARBA00022759"/>
    </source>
</evidence>
<comment type="similarity">
    <text evidence="1">Belongs to the YoeB family.</text>
</comment>
<dbReference type="InterPro" id="IPR009614">
    <property type="entry name" value="YoeB_toxin"/>
</dbReference>
<dbReference type="GO" id="GO:0004519">
    <property type="term" value="F:endonuclease activity"/>
    <property type="evidence" value="ECO:0007669"/>
    <property type="project" value="UniProtKB-KW"/>
</dbReference>
<keyword evidence="3" id="KW-0540">Nuclease</keyword>
<keyword evidence="2" id="KW-1277">Toxin-antitoxin system</keyword>
<accession>A0A7M1AUD2</accession>
<evidence type="ECO:0000256" key="5">
    <source>
        <dbReference type="ARBA" id="ARBA00022801"/>
    </source>
</evidence>
<evidence type="ECO:0000256" key="2">
    <source>
        <dbReference type="ARBA" id="ARBA00022649"/>
    </source>
</evidence>
<dbReference type="Pfam" id="PF06769">
    <property type="entry name" value="YoeB_toxin"/>
    <property type="match status" value="1"/>
</dbReference>
<dbReference type="RefSeq" id="WP_193114443.1">
    <property type="nucleotide sequence ID" value="NZ_CP041165.1"/>
</dbReference>
<keyword evidence="4" id="KW-0255">Endonuclease</keyword>
<evidence type="ECO:0000313" key="7">
    <source>
        <dbReference type="EMBL" id="QOP41024.1"/>
    </source>
</evidence>
<evidence type="ECO:0000313" key="8">
    <source>
        <dbReference type="Proteomes" id="UP000593910"/>
    </source>
</evidence>
<dbReference type="Proteomes" id="UP000593910">
    <property type="component" value="Chromosome"/>
</dbReference>
<dbReference type="NCBIfam" id="TIGR02385">
    <property type="entry name" value="RelE_StbE"/>
    <property type="match status" value="1"/>
</dbReference>
<dbReference type="Gene3D" id="3.30.2310.20">
    <property type="entry name" value="RelE-like"/>
    <property type="match status" value="1"/>
</dbReference>
<sequence length="89" mass="10616">MVNYKVLFSHHALKDAKKLTGSNLAEKTKKLIEILKTDPFQQHPSFEKLIGNLHNTFARRINHHHRIIYEVKEQEKVVRVLRMWTHYGD</sequence>
<dbReference type="InterPro" id="IPR035093">
    <property type="entry name" value="RelE/ParE_toxin_dom_sf"/>
</dbReference>
<keyword evidence="8" id="KW-1185">Reference proteome</keyword>
<dbReference type="AlphaFoldDB" id="A0A7M1AUD2"/>
<evidence type="ECO:0000256" key="3">
    <source>
        <dbReference type="ARBA" id="ARBA00022722"/>
    </source>
</evidence>
<keyword evidence="5" id="KW-0378">Hydrolase</keyword>
<evidence type="ECO:0000256" key="1">
    <source>
        <dbReference type="ARBA" id="ARBA00008172"/>
    </source>
</evidence>
<protein>
    <recommendedName>
        <fullName evidence="6">Putative mRNA interferase YoeB</fullName>
    </recommendedName>
</protein>
<dbReference type="PANTHER" id="PTHR38039">
    <property type="entry name" value="TOXIN YOEB"/>
    <property type="match status" value="1"/>
</dbReference>
<evidence type="ECO:0000256" key="6">
    <source>
        <dbReference type="ARBA" id="ARBA00030388"/>
    </source>
</evidence>
<organism evidence="7 8">
    <name type="scientific">Sulfurimonas marina</name>
    <dbReference type="NCBI Taxonomy" id="2590551"/>
    <lineage>
        <taxon>Bacteria</taxon>
        <taxon>Pseudomonadati</taxon>
        <taxon>Campylobacterota</taxon>
        <taxon>Epsilonproteobacteria</taxon>
        <taxon>Campylobacterales</taxon>
        <taxon>Sulfurimonadaceae</taxon>
        <taxon>Sulfurimonas</taxon>
    </lineage>
</organism>